<sequence length="193" mass="21556">MLKRLLARLFWAVSRWTLTAETTPTRPTILIGAPHTSNWDFVLMLAIAWRLDIEVHWLGKNSLFRGWRGPIMRSIGGIAVDRADPARVVNDVVAQVHSGSVFGLVITPDGTRGGNEYWKSGFYRIARETGMPVTLGFVDRTTMTTGLGPTLELTGDVAADMDRIRAFYADKAGLRPERRTTPRLREEQASEDS</sequence>
<dbReference type="EMBL" id="CP041040">
    <property type="protein sequence ID" value="QDE34338.1"/>
    <property type="molecule type" value="Genomic_DNA"/>
</dbReference>
<gene>
    <name evidence="4" type="ORF">FIV50_05770</name>
</gene>
<feature type="domain" description="Phospholipid/glycerol acyltransferase" evidence="3">
    <location>
        <begin position="29"/>
        <end position="138"/>
    </location>
</feature>
<evidence type="ECO:0000313" key="5">
    <source>
        <dbReference type="Proteomes" id="UP000316125"/>
    </source>
</evidence>
<evidence type="ECO:0000259" key="3">
    <source>
        <dbReference type="SMART" id="SM00563"/>
    </source>
</evidence>
<keyword evidence="1 4" id="KW-0808">Transferase</keyword>
<dbReference type="OrthoDB" id="9796839at2"/>
<dbReference type="Proteomes" id="UP000316125">
    <property type="component" value="Chromosome"/>
</dbReference>
<dbReference type="RefSeq" id="WP_140036602.1">
    <property type="nucleotide sequence ID" value="NZ_CP041040.1"/>
</dbReference>
<dbReference type="Pfam" id="PF01553">
    <property type="entry name" value="Acyltransferase"/>
    <property type="match status" value="1"/>
</dbReference>
<dbReference type="GO" id="GO:0003841">
    <property type="term" value="F:1-acylglycerol-3-phosphate O-acyltransferase activity"/>
    <property type="evidence" value="ECO:0007669"/>
    <property type="project" value="TreeGrafter"/>
</dbReference>
<accession>A0A4Y5YP16</accession>
<reference evidence="4 5" key="1">
    <citation type="submission" date="2019-06" db="EMBL/GenBank/DDBJ databases">
        <title>Complete genome of Microbacterium foliorum M2.</title>
        <authorList>
            <person name="Cao G."/>
        </authorList>
    </citation>
    <scope>NUCLEOTIDE SEQUENCE [LARGE SCALE GENOMIC DNA]</scope>
    <source>
        <strain evidence="4 5">M2</strain>
    </source>
</reference>
<dbReference type="SUPFAM" id="SSF69593">
    <property type="entry name" value="Glycerol-3-phosphate (1)-acyltransferase"/>
    <property type="match status" value="1"/>
</dbReference>
<evidence type="ECO:0000313" key="4">
    <source>
        <dbReference type="EMBL" id="QDE34338.1"/>
    </source>
</evidence>
<evidence type="ECO:0000256" key="1">
    <source>
        <dbReference type="ARBA" id="ARBA00022679"/>
    </source>
</evidence>
<dbReference type="AlphaFoldDB" id="A0A4Y5YP16"/>
<keyword evidence="2 4" id="KW-0012">Acyltransferase</keyword>
<dbReference type="InterPro" id="IPR002123">
    <property type="entry name" value="Plipid/glycerol_acylTrfase"/>
</dbReference>
<proteinExistence type="predicted"/>
<evidence type="ECO:0000256" key="2">
    <source>
        <dbReference type="ARBA" id="ARBA00023315"/>
    </source>
</evidence>
<name>A0A4Y5YP16_9MICO</name>
<dbReference type="GO" id="GO:0006654">
    <property type="term" value="P:phosphatidic acid biosynthetic process"/>
    <property type="evidence" value="ECO:0007669"/>
    <property type="project" value="TreeGrafter"/>
</dbReference>
<dbReference type="PANTHER" id="PTHR10434:SF9">
    <property type="entry name" value="PHOSPHOLIPID_GLYCEROL ACYLTRANSFERASE DOMAIN-CONTAINING PROTEIN"/>
    <property type="match status" value="1"/>
</dbReference>
<dbReference type="PANTHER" id="PTHR10434">
    <property type="entry name" value="1-ACYL-SN-GLYCEROL-3-PHOSPHATE ACYLTRANSFERASE"/>
    <property type="match status" value="1"/>
</dbReference>
<protein>
    <submittedName>
        <fullName evidence="4">Acyl-phosphate glycerol 3-phosphate acyltransferase</fullName>
    </submittedName>
</protein>
<dbReference type="SMART" id="SM00563">
    <property type="entry name" value="PlsC"/>
    <property type="match status" value="1"/>
</dbReference>
<organism evidence="4 5">
    <name type="scientific">Microbacterium foliorum</name>
    <dbReference type="NCBI Taxonomy" id="104336"/>
    <lineage>
        <taxon>Bacteria</taxon>
        <taxon>Bacillati</taxon>
        <taxon>Actinomycetota</taxon>
        <taxon>Actinomycetes</taxon>
        <taxon>Micrococcales</taxon>
        <taxon>Microbacteriaceae</taxon>
        <taxon>Microbacterium</taxon>
    </lineage>
</organism>